<comment type="caution">
    <text evidence="1">The sequence shown here is derived from an EMBL/GenBank/DDBJ whole genome shotgun (WGS) entry which is preliminary data.</text>
</comment>
<keyword evidence="2" id="KW-1185">Reference proteome</keyword>
<sequence length="227" mass="25044">MCRLSGRSSKEDFDAAKKKLRQWRAGKRLPLRRNLAAVSQALAVQDDPELKHNWERLYSVAQFRQRPVDHQHDPLSAASAPDSGSRKINRWDMLAAVSVLGISASVVAAAFERSAMQEVGYAAHVRMPLGDTRLVHGEHGSCDGSPPAWEALVPDLPESTLGTFSDGGLAAKMVNVCGREMTVRAIRFTATSAGMEDVTLLQDPMRFEVLQTYEILPLDFTDEKGRQ</sequence>
<dbReference type="STRING" id="721133.SAMN05216176_108145"/>
<proteinExistence type="predicted"/>
<reference evidence="1 2" key="1">
    <citation type="journal article" date="2012" name="J. Bacteriol.">
        <title>Genome Sequence of Nitratireductor indicus Type Strain C115.</title>
        <authorList>
            <person name="Lai Q."/>
            <person name="Li G."/>
            <person name="Yu Z."/>
            <person name="Shao Z."/>
        </authorList>
    </citation>
    <scope>NUCLEOTIDE SEQUENCE [LARGE SCALE GENOMIC DNA]</scope>
    <source>
        <strain evidence="1 2">C115</strain>
    </source>
</reference>
<dbReference type="Proteomes" id="UP000007374">
    <property type="component" value="Unassembled WGS sequence"/>
</dbReference>
<evidence type="ECO:0000313" key="2">
    <source>
        <dbReference type="Proteomes" id="UP000007374"/>
    </source>
</evidence>
<gene>
    <name evidence="1" type="ORF">NA8A_16853</name>
</gene>
<dbReference type="EMBL" id="AMSI01000012">
    <property type="protein sequence ID" value="EKF41182.1"/>
    <property type="molecule type" value="Genomic_DNA"/>
</dbReference>
<name>K2PJ62_9HYPH</name>
<dbReference type="PATRIC" id="fig|1231190.3.peg.3486"/>
<evidence type="ECO:0000313" key="1">
    <source>
        <dbReference type="EMBL" id="EKF41182.1"/>
    </source>
</evidence>
<dbReference type="AlphaFoldDB" id="K2PJ62"/>
<organism evidence="1 2">
    <name type="scientific">Nitratireductor indicus C115</name>
    <dbReference type="NCBI Taxonomy" id="1231190"/>
    <lineage>
        <taxon>Bacteria</taxon>
        <taxon>Pseudomonadati</taxon>
        <taxon>Pseudomonadota</taxon>
        <taxon>Alphaproteobacteria</taxon>
        <taxon>Hyphomicrobiales</taxon>
        <taxon>Phyllobacteriaceae</taxon>
        <taxon>Nitratireductor</taxon>
    </lineage>
</organism>
<protein>
    <submittedName>
        <fullName evidence="1">Uncharacterized protein</fullName>
    </submittedName>
</protein>
<accession>K2PJ62</accession>